<keyword evidence="2" id="KW-1185">Reference proteome</keyword>
<name>A0ABS6HXZ2_MYCGD</name>
<dbReference type="RefSeq" id="WP_073681356.1">
    <property type="nucleotide sequence ID" value="NZ_CP092364.2"/>
</dbReference>
<accession>A0ABS6HXZ2</accession>
<proteinExistence type="predicted"/>
<evidence type="ECO:0000313" key="1">
    <source>
        <dbReference type="EMBL" id="MBU8827534.1"/>
    </source>
</evidence>
<dbReference type="EMBL" id="JAHBOM010000046">
    <property type="protein sequence ID" value="MBU8827534.1"/>
    <property type="molecule type" value="Genomic_DNA"/>
</dbReference>
<sequence>MRWIVDGMNVVGSRPDGWWRDRRGAMARLVEQLERWASAENARLTVVFEAPATPPIESTIVEVAHAPASAPNSADDEIVRLLDGADVANITVVTSDRGLAERVRAAGAHVKPASGFRDLIEDVMGP</sequence>
<protein>
    <submittedName>
        <fullName evidence="1">NYN domain-containing protein</fullName>
    </submittedName>
</protein>
<dbReference type="Proteomes" id="UP000696413">
    <property type="component" value="Unassembled WGS sequence"/>
</dbReference>
<dbReference type="InterPro" id="IPR010298">
    <property type="entry name" value="YacP-like"/>
</dbReference>
<evidence type="ECO:0000313" key="2">
    <source>
        <dbReference type="Proteomes" id="UP000696413"/>
    </source>
</evidence>
<gene>
    <name evidence="1" type="ORF">KL859_32260</name>
</gene>
<organism evidence="1 2">
    <name type="scientific">Mycolicibacterium goodii</name>
    <name type="common">Mycobacterium goodii</name>
    <dbReference type="NCBI Taxonomy" id="134601"/>
    <lineage>
        <taxon>Bacteria</taxon>
        <taxon>Bacillati</taxon>
        <taxon>Actinomycetota</taxon>
        <taxon>Actinomycetes</taxon>
        <taxon>Mycobacteriales</taxon>
        <taxon>Mycobacteriaceae</taxon>
        <taxon>Mycolicibacterium</taxon>
    </lineage>
</organism>
<comment type="caution">
    <text evidence="1">The sequence shown here is derived from an EMBL/GenBank/DDBJ whole genome shotgun (WGS) entry which is preliminary data.</text>
</comment>
<dbReference type="Pfam" id="PF05991">
    <property type="entry name" value="NYN_YacP"/>
    <property type="match status" value="1"/>
</dbReference>
<reference evidence="1 2" key="1">
    <citation type="submission" date="2021-05" db="EMBL/GenBank/DDBJ databases">
        <title>Draft Genome Sequences of Clinical Respiratory Isolates of Mycobacterium goodii Recovered in Ireland.</title>
        <authorList>
            <person name="Flanagan P.R."/>
            <person name="Mok S."/>
            <person name="Roycroft E."/>
            <person name="Rogers T.R."/>
            <person name="Fitzgibbon M."/>
        </authorList>
    </citation>
    <scope>NUCLEOTIDE SEQUENCE [LARGE SCALE GENOMIC DNA]</scope>
    <source>
        <strain evidence="1 2">14IE55</strain>
    </source>
</reference>